<feature type="region of interest" description="Disordered" evidence="2">
    <location>
        <begin position="92"/>
        <end position="111"/>
    </location>
</feature>
<feature type="region of interest" description="Disordered" evidence="2">
    <location>
        <begin position="1"/>
        <end position="69"/>
    </location>
</feature>
<proteinExistence type="predicted"/>
<dbReference type="InterPro" id="IPR013087">
    <property type="entry name" value="Znf_C2H2_type"/>
</dbReference>
<keyword evidence="1" id="KW-0862">Zinc</keyword>
<keyword evidence="1" id="KW-0863">Zinc-finger</keyword>
<evidence type="ECO:0000259" key="3">
    <source>
        <dbReference type="PROSITE" id="PS50157"/>
    </source>
</evidence>
<sequence>MNNNGAHSSLPIPNTSASSSTTNTPVVPNATVPASSSTSTVQGPAPQHGNLTFGTPAELEGASRPGRGLGLQRDRLRAMRALQQDAAQRAQFQLQAAQAQPPLPQQHGPQTQNVYNFHYYYPQPQPQAPPHQQAHPANVPALPNPNLPGLPPNALNGIANENAGFGARYGPQGMPAPMWNAGAPPPIPQGAPYPWPVYGHPAPQYHAGYPGAHAHGVAPYHGHPTHVPFHPAHWLSPGPFAGPPYPPPQFQQAQLPQVPPLGPVEGGSTRSSKRKAVDGNDAIQPKQKRHRLQDDPDFELAPPDSDGKVRWKCLKTACAKVKPMLEYSVHRHVTQTNSHQADSSESRSDNVCPECGTSFKRPDALRRHKLSDQCDRNKSKTPQIRSDPMYRSDIR</sequence>
<feature type="region of interest" description="Disordered" evidence="2">
    <location>
        <begin position="336"/>
        <end position="395"/>
    </location>
</feature>
<evidence type="ECO:0000256" key="2">
    <source>
        <dbReference type="SAM" id="MobiDB-lite"/>
    </source>
</evidence>
<feature type="compositionally biased region" description="Pro residues" evidence="2">
    <location>
        <begin position="240"/>
        <end position="249"/>
    </location>
</feature>
<dbReference type="Proteomes" id="UP000054485">
    <property type="component" value="Unassembled WGS sequence"/>
</dbReference>
<dbReference type="InParanoid" id="A0A0D0AAN5"/>
<evidence type="ECO:0000256" key="1">
    <source>
        <dbReference type="PROSITE-ProRule" id="PRU00042"/>
    </source>
</evidence>
<keyword evidence="5" id="KW-1185">Reference proteome</keyword>
<reference evidence="4 5" key="1">
    <citation type="submission" date="2014-04" db="EMBL/GenBank/DDBJ databases">
        <authorList>
            <consortium name="DOE Joint Genome Institute"/>
            <person name="Kuo A."/>
            <person name="Ruytinx J."/>
            <person name="Rineau F."/>
            <person name="Colpaert J."/>
            <person name="Kohler A."/>
            <person name="Nagy L.G."/>
            <person name="Floudas D."/>
            <person name="Copeland A."/>
            <person name="Barry K.W."/>
            <person name="Cichocki N."/>
            <person name="Veneault-Fourrey C."/>
            <person name="LaButti K."/>
            <person name="Lindquist E.A."/>
            <person name="Lipzen A."/>
            <person name="Lundell T."/>
            <person name="Morin E."/>
            <person name="Murat C."/>
            <person name="Sun H."/>
            <person name="Tunlid A."/>
            <person name="Henrissat B."/>
            <person name="Grigoriev I.V."/>
            <person name="Hibbett D.S."/>
            <person name="Martin F."/>
            <person name="Nordberg H.P."/>
            <person name="Cantor M.N."/>
            <person name="Hua S.X."/>
        </authorList>
    </citation>
    <scope>NUCLEOTIDE SEQUENCE [LARGE SCALE GENOMIC DNA]</scope>
    <source>
        <strain evidence="4 5">UH-Slu-Lm8-n1</strain>
    </source>
</reference>
<organism evidence="4 5">
    <name type="scientific">Suillus luteus UH-Slu-Lm8-n1</name>
    <dbReference type="NCBI Taxonomy" id="930992"/>
    <lineage>
        <taxon>Eukaryota</taxon>
        <taxon>Fungi</taxon>
        <taxon>Dikarya</taxon>
        <taxon>Basidiomycota</taxon>
        <taxon>Agaricomycotina</taxon>
        <taxon>Agaricomycetes</taxon>
        <taxon>Agaricomycetidae</taxon>
        <taxon>Boletales</taxon>
        <taxon>Suillineae</taxon>
        <taxon>Suillaceae</taxon>
        <taxon>Suillus</taxon>
    </lineage>
</organism>
<dbReference type="GO" id="GO:0008270">
    <property type="term" value="F:zinc ion binding"/>
    <property type="evidence" value="ECO:0007669"/>
    <property type="project" value="UniProtKB-KW"/>
</dbReference>
<feature type="compositionally biased region" description="Low complexity" evidence="2">
    <location>
        <begin position="11"/>
        <end position="40"/>
    </location>
</feature>
<feature type="compositionally biased region" description="Low complexity" evidence="2">
    <location>
        <begin position="130"/>
        <end position="141"/>
    </location>
</feature>
<dbReference type="AlphaFoldDB" id="A0A0D0AAN5"/>
<accession>A0A0D0AAN5</accession>
<protein>
    <recommendedName>
        <fullName evidence="3">C2H2-type domain-containing protein</fullName>
    </recommendedName>
</protein>
<evidence type="ECO:0000313" key="5">
    <source>
        <dbReference type="Proteomes" id="UP000054485"/>
    </source>
</evidence>
<feature type="domain" description="C2H2-type" evidence="3">
    <location>
        <begin position="350"/>
        <end position="377"/>
    </location>
</feature>
<evidence type="ECO:0000313" key="4">
    <source>
        <dbReference type="EMBL" id="KIK35169.1"/>
    </source>
</evidence>
<dbReference type="OrthoDB" id="2693461at2759"/>
<feature type="region of interest" description="Disordered" evidence="2">
    <location>
        <begin position="125"/>
        <end position="147"/>
    </location>
</feature>
<name>A0A0D0AAN5_9AGAM</name>
<feature type="compositionally biased region" description="Basic and acidic residues" evidence="2">
    <location>
        <begin position="360"/>
        <end position="378"/>
    </location>
</feature>
<reference evidence="5" key="2">
    <citation type="submission" date="2015-01" db="EMBL/GenBank/DDBJ databases">
        <title>Evolutionary Origins and Diversification of the Mycorrhizal Mutualists.</title>
        <authorList>
            <consortium name="DOE Joint Genome Institute"/>
            <consortium name="Mycorrhizal Genomics Consortium"/>
            <person name="Kohler A."/>
            <person name="Kuo A."/>
            <person name="Nagy L.G."/>
            <person name="Floudas D."/>
            <person name="Copeland A."/>
            <person name="Barry K.W."/>
            <person name="Cichocki N."/>
            <person name="Veneault-Fourrey C."/>
            <person name="LaButti K."/>
            <person name="Lindquist E.A."/>
            <person name="Lipzen A."/>
            <person name="Lundell T."/>
            <person name="Morin E."/>
            <person name="Murat C."/>
            <person name="Riley R."/>
            <person name="Ohm R."/>
            <person name="Sun H."/>
            <person name="Tunlid A."/>
            <person name="Henrissat B."/>
            <person name="Grigoriev I.V."/>
            <person name="Hibbett D.S."/>
            <person name="Martin F."/>
        </authorList>
    </citation>
    <scope>NUCLEOTIDE SEQUENCE [LARGE SCALE GENOMIC DNA]</scope>
    <source>
        <strain evidence="5">UH-Slu-Lm8-n1</strain>
    </source>
</reference>
<gene>
    <name evidence="4" type="ORF">CY34DRAFT_17192</name>
</gene>
<dbReference type="PROSITE" id="PS50157">
    <property type="entry name" value="ZINC_FINGER_C2H2_2"/>
    <property type="match status" value="1"/>
</dbReference>
<dbReference type="EMBL" id="KN835655">
    <property type="protein sequence ID" value="KIK35169.1"/>
    <property type="molecule type" value="Genomic_DNA"/>
</dbReference>
<keyword evidence="1" id="KW-0479">Metal-binding</keyword>
<dbReference type="HOGENOM" id="CLU_698637_0_0_1"/>
<feature type="region of interest" description="Disordered" evidence="2">
    <location>
        <begin position="240"/>
        <end position="306"/>
    </location>
</feature>